<evidence type="ECO:0000256" key="1">
    <source>
        <dbReference type="ARBA" id="ARBA00004651"/>
    </source>
</evidence>
<dbReference type="FunFam" id="1.20.1250.20:FF:000218">
    <property type="entry name" value="facilitated trehalose transporter Tret1"/>
    <property type="match status" value="1"/>
</dbReference>
<dbReference type="InterPro" id="IPR050549">
    <property type="entry name" value="MFS_Trehalose_Transporter"/>
</dbReference>
<keyword evidence="6 8" id="KW-1133">Transmembrane helix</keyword>
<evidence type="ECO:0000256" key="3">
    <source>
        <dbReference type="ARBA" id="ARBA00022475"/>
    </source>
</evidence>
<dbReference type="PROSITE" id="PS50850">
    <property type="entry name" value="MFS"/>
    <property type="match status" value="1"/>
</dbReference>
<dbReference type="InterPro" id="IPR005828">
    <property type="entry name" value="MFS_sugar_transport-like"/>
</dbReference>
<keyword evidence="3" id="KW-1003">Cell membrane</keyword>
<evidence type="ECO:0000256" key="2">
    <source>
        <dbReference type="ARBA" id="ARBA00022448"/>
    </source>
</evidence>
<feature type="transmembrane region" description="Helical" evidence="8">
    <location>
        <begin position="300"/>
        <end position="318"/>
    </location>
</feature>
<evidence type="ECO:0000313" key="10">
    <source>
        <dbReference type="EMBL" id="JAB56810.1"/>
    </source>
</evidence>
<feature type="domain" description="Major facilitator superfamily (MFS) profile" evidence="9">
    <location>
        <begin position="13"/>
        <end position="446"/>
    </location>
</feature>
<keyword evidence="2" id="KW-0813">Transport</keyword>
<feature type="transmembrane region" description="Helical" evidence="8">
    <location>
        <begin position="393"/>
        <end position="415"/>
    </location>
</feature>
<dbReference type="SUPFAM" id="SSF103473">
    <property type="entry name" value="MFS general substrate transporter"/>
    <property type="match status" value="1"/>
</dbReference>
<dbReference type="PROSITE" id="PS00216">
    <property type="entry name" value="SUGAR_TRANSPORT_1"/>
    <property type="match status" value="1"/>
</dbReference>
<protein>
    <submittedName>
        <fullName evidence="10">Putative phagocytosis</fullName>
    </submittedName>
</protein>
<evidence type="ECO:0000256" key="5">
    <source>
        <dbReference type="ARBA" id="ARBA00022692"/>
    </source>
</evidence>
<reference evidence="10" key="1">
    <citation type="journal article" date="2014" name="Insect Biochem. Mol. Biol.">
        <title>An insight into the sialome of the frog biting fly, Corethrella appendiculata.</title>
        <authorList>
            <person name="Ribeiro J.M.C."/>
            <person name="Chagas A.C."/>
            <person name="Pham V.M."/>
            <person name="Lounibos L.P."/>
            <person name="Calvo E."/>
        </authorList>
    </citation>
    <scope>NUCLEOTIDE SEQUENCE</scope>
    <source>
        <tissue evidence="10">Salivary glands</tissue>
    </source>
</reference>
<comment type="subcellular location">
    <subcellularLocation>
        <location evidence="1">Cell membrane</location>
        <topology evidence="1">Multi-pass membrane protein</topology>
    </subcellularLocation>
</comment>
<feature type="transmembrane region" description="Helical" evidence="8">
    <location>
        <begin position="171"/>
        <end position="192"/>
    </location>
</feature>
<dbReference type="GO" id="GO:0005886">
    <property type="term" value="C:plasma membrane"/>
    <property type="evidence" value="ECO:0007669"/>
    <property type="project" value="UniProtKB-SubCell"/>
</dbReference>
<dbReference type="EMBL" id="GANO01003061">
    <property type="protein sequence ID" value="JAB56810.1"/>
    <property type="molecule type" value="mRNA"/>
</dbReference>
<evidence type="ECO:0000256" key="4">
    <source>
        <dbReference type="ARBA" id="ARBA00022597"/>
    </source>
</evidence>
<feature type="transmembrane region" description="Helical" evidence="8">
    <location>
        <begin position="421"/>
        <end position="442"/>
    </location>
</feature>
<evidence type="ECO:0000256" key="8">
    <source>
        <dbReference type="SAM" id="Phobius"/>
    </source>
</evidence>
<sequence>MKFKQILNNGLFVQTFTVIVVNLLALSFGLIIGWTSPSMSTLLSDETPIVSGPLTIDQISWIGSLTHVGVMIGDIMAGVLLLKVGKKLIILLFIMPHVVFCLSIYFATEVYQLYIAKICGGITGGGSLTVIPLFTSDIADKKIRGALSSMLLGFLHLGVLVGFIIGELFNYHTVPLVMLSTPILFVLLIGTFPESPHSLIEKNKIEEARASLLFFRGRDADKDSIECELKKLQISLKMKSNNTSDKLKLSYFATPEARKGILIGIFLVIFKPITGSTSLATYPSIIFKSTGSYFSPNTSSIILGTLLLLGTIITFIFVDRIGRKMLLSISAIMMGSSLLTLGVFSFFKNDLNVSWISDLSLSMAVLSASIGIIPLPFVMIIETLPQNIRTVGSMCCTFLLTIIAFVVLKCFPILLEAVGVGPLMISLGVICFIGMIIIKLIIPETKCKDLLEVDEMDSLK</sequence>
<dbReference type="Gene3D" id="1.20.1250.20">
    <property type="entry name" value="MFS general substrate transporter like domains"/>
    <property type="match status" value="1"/>
</dbReference>
<feature type="transmembrane region" description="Helical" evidence="8">
    <location>
        <begin position="114"/>
        <end position="134"/>
    </location>
</feature>
<evidence type="ECO:0000259" key="9">
    <source>
        <dbReference type="PROSITE" id="PS50850"/>
    </source>
</evidence>
<feature type="transmembrane region" description="Helical" evidence="8">
    <location>
        <begin position="146"/>
        <end position="165"/>
    </location>
</feature>
<dbReference type="Pfam" id="PF00083">
    <property type="entry name" value="Sugar_tr"/>
    <property type="match status" value="1"/>
</dbReference>
<dbReference type="InterPro" id="IPR005829">
    <property type="entry name" value="Sugar_transporter_CS"/>
</dbReference>
<name>U5EHE2_9DIPT</name>
<accession>U5EHE2</accession>
<organism evidence="10">
    <name type="scientific">Corethrella appendiculata</name>
    <dbReference type="NCBI Taxonomy" id="1370023"/>
    <lineage>
        <taxon>Eukaryota</taxon>
        <taxon>Metazoa</taxon>
        <taxon>Ecdysozoa</taxon>
        <taxon>Arthropoda</taxon>
        <taxon>Hexapoda</taxon>
        <taxon>Insecta</taxon>
        <taxon>Pterygota</taxon>
        <taxon>Neoptera</taxon>
        <taxon>Endopterygota</taxon>
        <taxon>Diptera</taxon>
        <taxon>Nematocera</taxon>
        <taxon>Culicoidea</taxon>
        <taxon>Chaoboridae</taxon>
        <taxon>Corethrella</taxon>
    </lineage>
</organism>
<dbReference type="PANTHER" id="PTHR48021">
    <property type="match status" value="1"/>
</dbReference>
<dbReference type="InterPro" id="IPR036259">
    <property type="entry name" value="MFS_trans_sf"/>
</dbReference>
<feature type="transmembrane region" description="Helical" evidence="8">
    <location>
        <begin position="325"/>
        <end position="347"/>
    </location>
</feature>
<evidence type="ECO:0000256" key="7">
    <source>
        <dbReference type="ARBA" id="ARBA00023136"/>
    </source>
</evidence>
<keyword evidence="4" id="KW-0762">Sugar transport</keyword>
<dbReference type="GO" id="GO:0022857">
    <property type="term" value="F:transmembrane transporter activity"/>
    <property type="evidence" value="ECO:0007669"/>
    <property type="project" value="InterPro"/>
</dbReference>
<feature type="transmembrane region" description="Helical" evidence="8">
    <location>
        <begin position="12"/>
        <end position="34"/>
    </location>
</feature>
<evidence type="ECO:0000256" key="6">
    <source>
        <dbReference type="ARBA" id="ARBA00022989"/>
    </source>
</evidence>
<keyword evidence="5 8" id="KW-0812">Transmembrane</keyword>
<keyword evidence="7 8" id="KW-0472">Membrane</keyword>
<proteinExistence type="evidence at transcript level"/>
<dbReference type="InterPro" id="IPR020846">
    <property type="entry name" value="MFS_dom"/>
</dbReference>
<feature type="transmembrane region" description="Helical" evidence="8">
    <location>
        <begin position="260"/>
        <end position="280"/>
    </location>
</feature>
<dbReference type="PANTHER" id="PTHR48021:SF33">
    <property type="entry name" value="AT22075P-RELATED"/>
    <property type="match status" value="1"/>
</dbReference>
<dbReference type="AlphaFoldDB" id="U5EHE2"/>
<feature type="transmembrane region" description="Helical" evidence="8">
    <location>
        <begin position="359"/>
        <end position="381"/>
    </location>
</feature>
<feature type="transmembrane region" description="Helical" evidence="8">
    <location>
        <begin position="59"/>
        <end position="81"/>
    </location>
</feature>
<feature type="transmembrane region" description="Helical" evidence="8">
    <location>
        <begin position="88"/>
        <end position="108"/>
    </location>
</feature>